<feature type="transmembrane region" description="Helical" evidence="7">
    <location>
        <begin position="340"/>
        <end position="364"/>
    </location>
</feature>
<keyword evidence="4 7" id="KW-1133">Transmembrane helix</keyword>
<gene>
    <name evidence="10" type="ORF">AVL63_08240</name>
</gene>
<evidence type="ECO:0000256" key="7">
    <source>
        <dbReference type="SAM" id="Phobius"/>
    </source>
</evidence>
<evidence type="ECO:0000256" key="2">
    <source>
        <dbReference type="ARBA" id="ARBA00022475"/>
    </source>
</evidence>
<keyword evidence="11" id="KW-1185">Reference proteome</keyword>
<dbReference type="OrthoDB" id="9780560at2"/>
<dbReference type="AlphaFoldDB" id="A0A0W8IK98"/>
<evidence type="ECO:0000256" key="5">
    <source>
        <dbReference type="ARBA" id="ARBA00023136"/>
    </source>
</evidence>
<feature type="domain" description="ABC3 transporter permease C-terminal" evidence="8">
    <location>
        <begin position="300"/>
        <end position="424"/>
    </location>
</feature>
<dbReference type="InterPro" id="IPR050250">
    <property type="entry name" value="Macrolide_Exporter_MacB"/>
</dbReference>
<evidence type="ECO:0000256" key="6">
    <source>
        <dbReference type="ARBA" id="ARBA00038076"/>
    </source>
</evidence>
<evidence type="ECO:0000259" key="9">
    <source>
        <dbReference type="Pfam" id="PF12704"/>
    </source>
</evidence>
<name>A0A0W8IK98_9MICC</name>
<dbReference type="InterPro" id="IPR025857">
    <property type="entry name" value="MacB_PCD"/>
</dbReference>
<reference evidence="11" key="1">
    <citation type="submission" date="2015-12" db="EMBL/GenBank/DDBJ databases">
        <authorList>
            <person name="Nair G.R."/>
            <person name="Kaur G."/>
            <person name="Mayilraj S."/>
        </authorList>
    </citation>
    <scope>NUCLEOTIDE SEQUENCE [LARGE SCALE GENOMIC DNA]</scope>
    <source>
        <strain evidence="11">CD08_7</strain>
    </source>
</reference>
<dbReference type="InterPro" id="IPR003838">
    <property type="entry name" value="ABC3_permease_C"/>
</dbReference>
<evidence type="ECO:0000259" key="8">
    <source>
        <dbReference type="Pfam" id="PF02687"/>
    </source>
</evidence>
<feature type="domain" description="MacB-like periplasmic core" evidence="9">
    <location>
        <begin position="21"/>
        <end position="215"/>
    </location>
</feature>
<dbReference type="GO" id="GO:0005886">
    <property type="term" value="C:plasma membrane"/>
    <property type="evidence" value="ECO:0007669"/>
    <property type="project" value="UniProtKB-SubCell"/>
</dbReference>
<comment type="subcellular location">
    <subcellularLocation>
        <location evidence="1">Cell membrane</location>
        <topology evidence="1">Multi-pass membrane protein</topology>
    </subcellularLocation>
</comment>
<dbReference type="PANTHER" id="PTHR30572">
    <property type="entry name" value="MEMBRANE COMPONENT OF TRANSPORTER-RELATED"/>
    <property type="match status" value="1"/>
</dbReference>
<evidence type="ECO:0000313" key="10">
    <source>
        <dbReference type="EMBL" id="KUG60373.1"/>
    </source>
</evidence>
<dbReference type="RefSeq" id="WP_058887357.1">
    <property type="nucleotide sequence ID" value="NZ_LQBM01000001.1"/>
</dbReference>
<comment type="caution">
    <text evidence="10">The sequence shown here is derived from an EMBL/GenBank/DDBJ whole genome shotgun (WGS) entry which is preliminary data.</text>
</comment>
<dbReference type="STRING" id="317018.AVL63_08240"/>
<evidence type="ECO:0000256" key="3">
    <source>
        <dbReference type="ARBA" id="ARBA00022692"/>
    </source>
</evidence>
<dbReference type="Pfam" id="PF12704">
    <property type="entry name" value="MacB_PCD"/>
    <property type="match status" value="1"/>
</dbReference>
<proteinExistence type="inferred from homology"/>
<organism evidence="10 11">
    <name type="scientific">Nesterenkonia jeotgali</name>
    <dbReference type="NCBI Taxonomy" id="317018"/>
    <lineage>
        <taxon>Bacteria</taxon>
        <taxon>Bacillati</taxon>
        <taxon>Actinomycetota</taxon>
        <taxon>Actinomycetes</taxon>
        <taxon>Micrococcales</taxon>
        <taxon>Micrococcaceae</taxon>
        <taxon>Nesterenkonia</taxon>
    </lineage>
</organism>
<dbReference type="Proteomes" id="UP000054023">
    <property type="component" value="Unassembled WGS sequence"/>
</dbReference>
<dbReference type="EMBL" id="LQBM01000001">
    <property type="protein sequence ID" value="KUG60373.1"/>
    <property type="molecule type" value="Genomic_DNA"/>
</dbReference>
<accession>A0A0W8IK98</accession>
<dbReference type="PANTHER" id="PTHR30572:SF4">
    <property type="entry name" value="ABC TRANSPORTER PERMEASE YTRF"/>
    <property type="match status" value="1"/>
</dbReference>
<feature type="transmembrane region" description="Helical" evidence="7">
    <location>
        <begin position="384"/>
        <end position="412"/>
    </location>
</feature>
<evidence type="ECO:0000256" key="1">
    <source>
        <dbReference type="ARBA" id="ARBA00004651"/>
    </source>
</evidence>
<sequence length="431" mass="44235">MRSVDVARTALGNTFRSKLRTALTVVAIVIGSFTLTLTSGLGAGVNKYVDNVVAGFGGSSQMFVMSTGASDAEPTDGPAEYDPEAAASTGGMFGPGSGGGVLTDSDIETIEQIENVSAVDPMVFVSPDYLETPDGSQYDMDLDVPANALGLELEAGEAPGEDGMELSIPSDWLSIFDTEDAEEVLGETVSIGISDVTGQQSTVEAEIVGVSEEALSGIGATPMPSRELNQELNDLSMEGYQGQAENAFAMAVLDVDDIEANEQGVKDALLEEDLLGLTVEDQIGAVQGVIDAVAWVLSGFGLIALLAASFGIVNTLLMSVQERTREIGLMKALGMSSGKVFGLFSMEAVVIGILGSVIGVVLGLGAGLAGNAWLTGEGGPLGAVAGLTLFAVDPLAILGITALIVFIAFLAGTLPAARAAKKDPIEALRYE</sequence>
<keyword evidence="5 7" id="KW-0472">Membrane</keyword>
<keyword evidence="3 7" id="KW-0812">Transmembrane</keyword>
<evidence type="ECO:0000313" key="11">
    <source>
        <dbReference type="Proteomes" id="UP000054023"/>
    </source>
</evidence>
<dbReference type="Pfam" id="PF02687">
    <property type="entry name" value="FtsX"/>
    <property type="match status" value="1"/>
</dbReference>
<keyword evidence="2" id="KW-1003">Cell membrane</keyword>
<dbReference type="GO" id="GO:0022857">
    <property type="term" value="F:transmembrane transporter activity"/>
    <property type="evidence" value="ECO:0007669"/>
    <property type="project" value="TreeGrafter"/>
</dbReference>
<comment type="similarity">
    <text evidence="6">Belongs to the ABC-4 integral membrane protein family.</text>
</comment>
<feature type="transmembrane region" description="Helical" evidence="7">
    <location>
        <begin position="292"/>
        <end position="319"/>
    </location>
</feature>
<protein>
    <submittedName>
        <fullName evidence="10">ABC transporter permease</fullName>
    </submittedName>
</protein>
<feature type="transmembrane region" description="Helical" evidence="7">
    <location>
        <begin position="21"/>
        <end position="43"/>
    </location>
</feature>
<evidence type="ECO:0000256" key="4">
    <source>
        <dbReference type="ARBA" id="ARBA00022989"/>
    </source>
</evidence>